<evidence type="ECO:0000256" key="1">
    <source>
        <dbReference type="ARBA" id="ARBA00003747"/>
    </source>
</evidence>
<sequence>MAAPGPYTCGFPVEPLDRYETGGYHPVRLGDTFSQGRYGVLHKLGWGGYSTTWLARDGLENRNVALKVSSADATIKKGPGEKEILQILSALPKSHSGNAHIVSLLDSFMVNGPNGAHSCLVLELLGPSVYETNLNAFMNYAFPASLAKKTAAQVLSGIDLMSRHGIGHGDLSTNNLVFKIPEIDRLQERELLQLYSDPETTPVKREGGGPIGDEVPPYLVDPAEISHGMVKRALSTDPCVKIIDFGEAFLDEDRPLKLNTAITVRAPEIIFGDELDCRVDLWAMGCMLFELAAAQPLFEATSEKGIVAQMLGMSPDRRLPPRWQDNWHAMLSTGNSNVGDYLDWTLDKWLEETYSFHAPETTSATTTEDLFSKNDFADICRLMRKLMKFEPGERAEAIEILEDPWFRDSKLQSRCEDC</sequence>
<dbReference type="EC" id="2.7.11.1" evidence="3"/>
<evidence type="ECO:0000256" key="6">
    <source>
        <dbReference type="ARBA" id="ARBA00022527"/>
    </source>
</evidence>
<evidence type="ECO:0000313" key="18">
    <source>
        <dbReference type="Proteomes" id="UP000756346"/>
    </source>
</evidence>
<keyword evidence="9 17" id="KW-0418">Kinase</keyword>
<comment type="catalytic activity">
    <reaction evidence="13">
        <text>L-threonyl-[protein] + ATP = O-phospho-L-threonyl-[protein] + ADP + H(+)</text>
        <dbReference type="Rhea" id="RHEA:46608"/>
        <dbReference type="Rhea" id="RHEA-COMP:11060"/>
        <dbReference type="Rhea" id="RHEA-COMP:11605"/>
        <dbReference type="ChEBI" id="CHEBI:15378"/>
        <dbReference type="ChEBI" id="CHEBI:30013"/>
        <dbReference type="ChEBI" id="CHEBI:30616"/>
        <dbReference type="ChEBI" id="CHEBI:61977"/>
        <dbReference type="ChEBI" id="CHEBI:456216"/>
        <dbReference type="EC" id="2.7.11.1"/>
    </reaction>
</comment>
<evidence type="ECO:0000256" key="10">
    <source>
        <dbReference type="ARBA" id="ARBA00022840"/>
    </source>
</evidence>
<name>A0A9P9BXD6_9PEZI</name>
<dbReference type="RefSeq" id="XP_046019545.1">
    <property type="nucleotide sequence ID" value="XM_046152562.1"/>
</dbReference>
<dbReference type="PROSITE" id="PS50011">
    <property type="entry name" value="PROTEIN_KINASE_DOM"/>
    <property type="match status" value="1"/>
</dbReference>
<evidence type="ECO:0000256" key="11">
    <source>
        <dbReference type="ARBA" id="ARBA00030980"/>
    </source>
</evidence>
<evidence type="ECO:0000259" key="16">
    <source>
        <dbReference type="PROSITE" id="PS50011"/>
    </source>
</evidence>
<dbReference type="Gene3D" id="3.30.200.20">
    <property type="entry name" value="Phosphorylase Kinase, domain 1"/>
    <property type="match status" value="1"/>
</dbReference>
<comment type="catalytic activity">
    <reaction evidence="14">
        <text>L-seryl-[protein] + ATP = O-phospho-L-seryl-[protein] + ADP + H(+)</text>
        <dbReference type="Rhea" id="RHEA:17989"/>
        <dbReference type="Rhea" id="RHEA-COMP:9863"/>
        <dbReference type="Rhea" id="RHEA-COMP:11604"/>
        <dbReference type="ChEBI" id="CHEBI:15378"/>
        <dbReference type="ChEBI" id="CHEBI:29999"/>
        <dbReference type="ChEBI" id="CHEBI:30616"/>
        <dbReference type="ChEBI" id="CHEBI:83421"/>
        <dbReference type="ChEBI" id="CHEBI:456216"/>
        <dbReference type="EC" id="2.7.11.1"/>
    </reaction>
</comment>
<keyword evidence="8 15" id="KW-0547">Nucleotide-binding</keyword>
<proteinExistence type="predicted"/>
<keyword evidence="7" id="KW-0808">Transferase</keyword>
<evidence type="ECO:0000256" key="4">
    <source>
        <dbReference type="ARBA" id="ARBA00013948"/>
    </source>
</evidence>
<dbReference type="InterPro" id="IPR008266">
    <property type="entry name" value="Tyr_kinase_AS"/>
</dbReference>
<dbReference type="PANTHER" id="PTHR47634:SF9">
    <property type="entry name" value="PROTEIN KINASE DOMAIN-CONTAINING PROTEIN-RELATED"/>
    <property type="match status" value="1"/>
</dbReference>
<dbReference type="SUPFAM" id="SSF56112">
    <property type="entry name" value="Protein kinase-like (PK-like)"/>
    <property type="match status" value="1"/>
</dbReference>
<dbReference type="GO" id="GO:0005524">
    <property type="term" value="F:ATP binding"/>
    <property type="evidence" value="ECO:0007669"/>
    <property type="project" value="UniProtKB-UniRule"/>
</dbReference>
<dbReference type="OrthoDB" id="5979581at2759"/>
<accession>A0A9P9BXD6</accession>
<dbReference type="PROSITE" id="PS00109">
    <property type="entry name" value="PROTEIN_KINASE_TYR"/>
    <property type="match status" value="1"/>
</dbReference>
<evidence type="ECO:0000256" key="15">
    <source>
        <dbReference type="PROSITE-ProRule" id="PRU10141"/>
    </source>
</evidence>
<keyword evidence="18" id="KW-1185">Reference proteome</keyword>
<dbReference type="EMBL" id="JAGTJQ010000001">
    <property type="protein sequence ID" value="KAH7041490.1"/>
    <property type="molecule type" value="Genomic_DNA"/>
</dbReference>
<evidence type="ECO:0000256" key="2">
    <source>
        <dbReference type="ARBA" id="ARBA00011534"/>
    </source>
</evidence>
<dbReference type="GO" id="GO:0050684">
    <property type="term" value="P:regulation of mRNA processing"/>
    <property type="evidence" value="ECO:0007669"/>
    <property type="project" value="TreeGrafter"/>
</dbReference>
<evidence type="ECO:0000256" key="14">
    <source>
        <dbReference type="ARBA" id="ARBA00048679"/>
    </source>
</evidence>
<keyword evidence="6" id="KW-0723">Serine/threonine-protein kinase</keyword>
<dbReference type="Proteomes" id="UP000756346">
    <property type="component" value="Unassembled WGS sequence"/>
</dbReference>
<evidence type="ECO:0000256" key="9">
    <source>
        <dbReference type="ARBA" id="ARBA00022777"/>
    </source>
</evidence>
<evidence type="ECO:0000256" key="7">
    <source>
        <dbReference type="ARBA" id="ARBA00022679"/>
    </source>
</evidence>
<evidence type="ECO:0000313" key="17">
    <source>
        <dbReference type="EMBL" id="KAH7041490.1"/>
    </source>
</evidence>
<reference evidence="17" key="1">
    <citation type="journal article" date="2021" name="Nat. Commun.">
        <title>Genetic determinants of endophytism in the Arabidopsis root mycobiome.</title>
        <authorList>
            <person name="Mesny F."/>
            <person name="Miyauchi S."/>
            <person name="Thiergart T."/>
            <person name="Pickel B."/>
            <person name="Atanasova L."/>
            <person name="Karlsson M."/>
            <person name="Huettel B."/>
            <person name="Barry K.W."/>
            <person name="Haridas S."/>
            <person name="Chen C."/>
            <person name="Bauer D."/>
            <person name="Andreopoulos W."/>
            <person name="Pangilinan J."/>
            <person name="LaButti K."/>
            <person name="Riley R."/>
            <person name="Lipzen A."/>
            <person name="Clum A."/>
            <person name="Drula E."/>
            <person name="Henrissat B."/>
            <person name="Kohler A."/>
            <person name="Grigoriev I.V."/>
            <person name="Martin F.M."/>
            <person name="Hacquard S."/>
        </authorList>
    </citation>
    <scope>NUCLEOTIDE SEQUENCE</scope>
    <source>
        <strain evidence="17">MPI-CAGE-CH-0230</strain>
    </source>
</reference>
<dbReference type="GO" id="GO:0000245">
    <property type="term" value="P:spliceosomal complex assembly"/>
    <property type="evidence" value="ECO:0007669"/>
    <property type="project" value="TreeGrafter"/>
</dbReference>
<evidence type="ECO:0000256" key="13">
    <source>
        <dbReference type="ARBA" id="ARBA00047899"/>
    </source>
</evidence>
<dbReference type="Pfam" id="PF00069">
    <property type="entry name" value="Pkinase"/>
    <property type="match status" value="2"/>
</dbReference>
<keyword evidence="10 15" id="KW-0067">ATP-binding</keyword>
<dbReference type="InterPro" id="IPR011009">
    <property type="entry name" value="Kinase-like_dom_sf"/>
</dbReference>
<dbReference type="GeneID" id="70182108"/>
<dbReference type="GO" id="GO:0004674">
    <property type="term" value="F:protein serine/threonine kinase activity"/>
    <property type="evidence" value="ECO:0007669"/>
    <property type="project" value="UniProtKB-KW"/>
</dbReference>
<dbReference type="SMART" id="SM00220">
    <property type="entry name" value="S_TKc"/>
    <property type="match status" value="1"/>
</dbReference>
<dbReference type="PANTHER" id="PTHR47634">
    <property type="entry name" value="PROTEIN KINASE DOMAIN-CONTAINING PROTEIN-RELATED"/>
    <property type="match status" value="1"/>
</dbReference>
<evidence type="ECO:0000256" key="5">
    <source>
        <dbReference type="ARBA" id="ARBA00019973"/>
    </source>
</evidence>
<organism evidence="17 18">
    <name type="scientific">Microdochium trichocladiopsis</name>
    <dbReference type="NCBI Taxonomy" id="1682393"/>
    <lineage>
        <taxon>Eukaryota</taxon>
        <taxon>Fungi</taxon>
        <taxon>Dikarya</taxon>
        <taxon>Ascomycota</taxon>
        <taxon>Pezizomycotina</taxon>
        <taxon>Sordariomycetes</taxon>
        <taxon>Xylariomycetidae</taxon>
        <taxon>Xylariales</taxon>
        <taxon>Microdochiaceae</taxon>
        <taxon>Microdochium</taxon>
    </lineage>
</organism>
<comment type="function">
    <text evidence="1">Component of the EKC/KEOPS complex that is required for the formation of a threonylcarbamoyl group on adenosine at position 37 (t(6)A37) in tRNAs that read codons beginning with adenine. The complex is probably involved in the transfer of the threonylcarbamoyl moiety of threonylcarbamoyl-AMP (TC-AMP) to the N6 group of A37. BUD32 has ATPase activity in the context of the EKC/KEOPS complex and likely plays a supporting role to the catalytic subunit KAE1. The EKC/KEOPS complex also promotes both telomere uncapping and telomere elongation. The complex is required for efficient recruitment of transcriptional coactivators.</text>
</comment>
<feature type="domain" description="Protein kinase" evidence="16">
    <location>
        <begin position="38"/>
        <end position="406"/>
    </location>
</feature>
<evidence type="ECO:0000256" key="8">
    <source>
        <dbReference type="ARBA" id="ARBA00022741"/>
    </source>
</evidence>
<dbReference type="PROSITE" id="PS00107">
    <property type="entry name" value="PROTEIN_KINASE_ATP"/>
    <property type="match status" value="1"/>
</dbReference>
<protein>
    <recommendedName>
        <fullName evidence="5">EKC/KEOPS complex subunit BUD32</fullName>
        <ecNumber evidence="3">2.7.11.1</ecNumber>
    </recommendedName>
    <alternativeName>
        <fullName evidence="11 12">Atypical Serine/threonine protein kinase BUD32</fullName>
    </alternativeName>
    <alternativeName>
        <fullName evidence="4">EKC/KEOPS complex subunit bud32</fullName>
    </alternativeName>
</protein>
<dbReference type="InterPro" id="IPR017441">
    <property type="entry name" value="Protein_kinase_ATP_BS"/>
</dbReference>
<gene>
    <name evidence="17" type="ORF">B0I36DRAFT_312922</name>
</gene>
<dbReference type="AlphaFoldDB" id="A0A9P9BXD6"/>
<dbReference type="Gene3D" id="1.10.510.10">
    <property type="entry name" value="Transferase(Phosphotransferase) domain 1"/>
    <property type="match status" value="1"/>
</dbReference>
<comment type="subunit">
    <text evidence="2">Component of the EKC/KEOPS complex composed of at least BUD32, CGI121, GON7, KAE1 and PCC1; the whole complex dimerizes.</text>
</comment>
<dbReference type="InterPro" id="IPR000719">
    <property type="entry name" value="Prot_kinase_dom"/>
</dbReference>
<comment type="caution">
    <text evidence="17">The sequence shown here is derived from an EMBL/GenBank/DDBJ whole genome shotgun (WGS) entry which is preliminary data.</text>
</comment>
<dbReference type="InterPro" id="IPR051334">
    <property type="entry name" value="SRPK"/>
</dbReference>
<evidence type="ECO:0000256" key="12">
    <source>
        <dbReference type="ARBA" id="ARBA00033194"/>
    </source>
</evidence>
<evidence type="ECO:0000256" key="3">
    <source>
        <dbReference type="ARBA" id="ARBA00012513"/>
    </source>
</evidence>
<feature type="binding site" evidence="15">
    <location>
        <position position="77"/>
    </location>
    <ligand>
        <name>ATP</name>
        <dbReference type="ChEBI" id="CHEBI:30616"/>
    </ligand>
</feature>